<dbReference type="PANTHER" id="PTHR13475">
    <property type="entry name" value="NEUGRIN"/>
    <property type="match status" value="1"/>
</dbReference>
<evidence type="ECO:0000256" key="13">
    <source>
        <dbReference type="ARBA" id="ARBA00023136"/>
    </source>
</evidence>
<evidence type="ECO:0000256" key="2">
    <source>
        <dbReference type="ARBA" id="ARBA00004123"/>
    </source>
</evidence>
<reference evidence="17" key="1">
    <citation type="submission" date="2025-08" db="UniProtKB">
        <authorList>
            <consortium name="Ensembl"/>
        </authorList>
    </citation>
    <scope>IDENTIFICATION</scope>
</reference>
<evidence type="ECO:0000313" key="17">
    <source>
        <dbReference type="Ensembl" id="ENSSRHP00000032741.1"/>
    </source>
</evidence>
<evidence type="ECO:0000313" key="18">
    <source>
        <dbReference type="Proteomes" id="UP000472270"/>
    </source>
</evidence>
<dbReference type="Pfam" id="PF06413">
    <property type="entry name" value="Neugrin"/>
    <property type="match status" value="1"/>
</dbReference>
<comment type="function">
    <text evidence="1">Plays an essential role in mitochondrial ribosome biogenesis. As a component of a functional protein-RNA module, consisting of RCC1L, NGRN, RPUSD3, RPUSD4, TRUB2, FASTKD2 and 16S mitochondrial ribosomal RNA (16S mt-rRNA), controls 16S mt-rRNA abundance and is required for intra-mitochondrial translation of core subunits of the oxidative phosphorylation system.</text>
</comment>
<proteinExistence type="inferred from homology"/>
<keyword evidence="18" id="KW-1185">Reference proteome</keyword>
<protein>
    <recommendedName>
        <fullName evidence="7">Neugrin</fullName>
    </recommendedName>
    <alternativeName>
        <fullName evidence="16">Neurite outgrowth-associated protein</fullName>
    </alternativeName>
</protein>
<comment type="similarity">
    <text evidence="5">Belongs to the neugrin family.</text>
</comment>
<dbReference type="InterPro" id="IPR010487">
    <property type="entry name" value="NGRN/Rrg9"/>
</dbReference>
<dbReference type="OrthoDB" id="6415470at2759"/>
<sequence>MLPVCNVIVKEEREGNVSVLQALFIKMGTPWRMAHMLATKLASFPGPAACQVCRHASRHAYGWMSQRYSDSHPRQKQQEDMFEDDHDMDAVEAKLNSIISEERKRRKAAKFHIIKRKMNNPEAPERRLSWDAIQQIRYLKQESPEEWTLQRLAEGFSVSPDVIFRVLRSKYTSSAVRKLKQDSKVLASTGPQSLRDGKTEQTRLPKTAAPAILLSGNTGALTALSTGALAVREAETGLMSSSGNIVPSQLSAEQKVTPALQEQPDCKAEMDTRGDIELEEEWDGVILKEEELEHLAQTLKEKPSPVEQKGKEFFDSEGKFLYRI</sequence>
<keyword evidence="14" id="KW-0325">Glycoprotein</keyword>
<evidence type="ECO:0000256" key="4">
    <source>
        <dbReference type="ARBA" id="ARBA00004613"/>
    </source>
</evidence>
<evidence type="ECO:0000256" key="1">
    <source>
        <dbReference type="ARBA" id="ARBA00003783"/>
    </source>
</evidence>
<evidence type="ECO:0000256" key="12">
    <source>
        <dbReference type="ARBA" id="ARBA00023128"/>
    </source>
</evidence>
<evidence type="ECO:0000256" key="10">
    <source>
        <dbReference type="ARBA" id="ARBA00022729"/>
    </source>
</evidence>
<keyword evidence="12" id="KW-0496">Mitochondrion</keyword>
<dbReference type="GO" id="GO:0005576">
    <property type="term" value="C:extracellular region"/>
    <property type="evidence" value="ECO:0007669"/>
    <property type="project" value="UniProtKB-SubCell"/>
</dbReference>
<dbReference type="AlphaFoldDB" id="A0A673HXQ1"/>
<name>A0A673HXQ1_9TELE</name>
<evidence type="ECO:0000256" key="16">
    <source>
        <dbReference type="ARBA" id="ARBA00029657"/>
    </source>
</evidence>
<gene>
    <name evidence="17" type="primary">ngrn</name>
</gene>
<keyword evidence="11" id="KW-0221">Differentiation</keyword>
<dbReference type="KEGG" id="srx:107711999"/>
<reference evidence="17" key="2">
    <citation type="submission" date="2025-09" db="UniProtKB">
        <authorList>
            <consortium name="Ensembl"/>
        </authorList>
    </citation>
    <scope>IDENTIFICATION</scope>
</reference>
<evidence type="ECO:0000256" key="5">
    <source>
        <dbReference type="ARBA" id="ARBA00008082"/>
    </source>
</evidence>
<comment type="subunit">
    <text evidence="6">Forms a regulatory protein-RNA complex, consisting of RCC1L, NGRN, RPUSD3, RPUSD4, TRUB2, FASTKD2 and 16S mt-rRNA. Interacts with 16S mt-rRNA; this interaction is direct.</text>
</comment>
<comment type="subcellular location">
    <subcellularLocation>
        <location evidence="3">Mitochondrion membrane</location>
    </subcellularLocation>
    <subcellularLocation>
        <location evidence="2">Nucleus</location>
    </subcellularLocation>
    <subcellularLocation>
        <location evidence="4">Secreted</location>
    </subcellularLocation>
</comment>
<dbReference type="GO" id="GO:0030154">
    <property type="term" value="P:cell differentiation"/>
    <property type="evidence" value="ECO:0007669"/>
    <property type="project" value="UniProtKB-KW"/>
</dbReference>
<keyword evidence="13" id="KW-0472">Membrane</keyword>
<keyword evidence="9" id="KW-0964">Secreted</keyword>
<evidence type="ECO:0000256" key="6">
    <source>
        <dbReference type="ARBA" id="ARBA00011308"/>
    </source>
</evidence>
<dbReference type="GO" id="GO:0031966">
    <property type="term" value="C:mitochondrial membrane"/>
    <property type="evidence" value="ECO:0007669"/>
    <property type="project" value="UniProtKB-SubCell"/>
</dbReference>
<dbReference type="Proteomes" id="UP000472270">
    <property type="component" value="Unassembled WGS sequence"/>
</dbReference>
<evidence type="ECO:0000256" key="7">
    <source>
        <dbReference type="ARBA" id="ARBA00016593"/>
    </source>
</evidence>
<evidence type="ECO:0000256" key="8">
    <source>
        <dbReference type="ARBA" id="ARBA00022473"/>
    </source>
</evidence>
<keyword evidence="8" id="KW-0217">Developmental protein</keyword>
<keyword evidence="10" id="KW-0732">Signal</keyword>
<dbReference type="Ensembl" id="ENSSRHT00000033693.1">
    <property type="protein sequence ID" value="ENSSRHP00000032741.1"/>
    <property type="gene ID" value="ENSSRHG00000016861.1"/>
</dbReference>
<keyword evidence="15" id="KW-0539">Nucleus</keyword>
<accession>A0A673HXQ1</accession>
<dbReference type="GeneID" id="107711999"/>
<evidence type="ECO:0000256" key="14">
    <source>
        <dbReference type="ARBA" id="ARBA00023180"/>
    </source>
</evidence>
<dbReference type="RefSeq" id="XP_016372603.1">
    <property type="nucleotide sequence ID" value="XM_016517117.1"/>
</dbReference>
<dbReference type="PANTHER" id="PTHR13475:SF4">
    <property type="entry name" value="NEUGRIN"/>
    <property type="match status" value="1"/>
</dbReference>
<dbReference type="CTD" id="51335"/>
<evidence type="ECO:0000256" key="15">
    <source>
        <dbReference type="ARBA" id="ARBA00023242"/>
    </source>
</evidence>
<dbReference type="GO" id="GO:0005634">
    <property type="term" value="C:nucleus"/>
    <property type="evidence" value="ECO:0007669"/>
    <property type="project" value="UniProtKB-SubCell"/>
</dbReference>
<evidence type="ECO:0000256" key="11">
    <source>
        <dbReference type="ARBA" id="ARBA00022782"/>
    </source>
</evidence>
<evidence type="ECO:0000256" key="9">
    <source>
        <dbReference type="ARBA" id="ARBA00022525"/>
    </source>
</evidence>
<organism evidence="17 18">
    <name type="scientific">Sinocyclocheilus rhinocerous</name>
    <dbReference type="NCBI Taxonomy" id="307959"/>
    <lineage>
        <taxon>Eukaryota</taxon>
        <taxon>Metazoa</taxon>
        <taxon>Chordata</taxon>
        <taxon>Craniata</taxon>
        <taxon>Vertebrata</taxon>
        <taxon>Euteleostomi</taxon>
        <taxon>Actinopterygii</taxon>
        <taxon>Neopterygii</taxon>
        <taxon>Teleostei</taxon>
        <taxon>Ostariophysi</taxon>
        <taxon>Cypriniformes</taxon>
        <taxon>Cyprinidae</taxon>
        <taxon>Cyprininae</taxon>
        <taxon>Sinocyclocheilus</taxon>
    </lineage>
</organism>
<evidence type="ECO:0000256" key="3">
    <source>
        <dbReference type="ARBA" id="ARBA00004325"/>
    </source>
</evidence>